<gene>
    <name evidence="2" type="ORF">SARC_04571</name>
</gene>
<name>A0A0L0G269_9EUKA</name>
<feature type="transmembrane region" description="Helical" evidence="1">
    <location>
        <begin position="86"/>
        <end position="103"/>
    </location>
</feature>
<sequence length="128" mass="14537">MWFRSRAIEEAADRGYVDILDALQQTAAGQPLLAQAHTNETISERALEYASECLQRCYNGIPRWRDVGPMCLRFVTRQVQRDVNTALSRLGWVIVLCALSFLLPQSVLDMAKVFIPARALAAWESLRR</sequence>
<dbReference type="EMBL" id="KQ241858">
    <property type="protein sequence ID" value="KNC83165.1"/>
    <property type="molecule type" value="Genomic_DNA"/>
</dbReference>
<dbReference type="Proteomes" id="UP000054560">
    <property type="component" value="Unassembled WGS sequence"/>
</dbReference>
<keyword evidence="1" id="KW-0472">Membrane</keyword>
<evidence type="ECO:0000313" key="3">
    <source>
        <dbReference type="Proteomes" id="UP000054560"/>
    </source>
</evidence>
<keyword evidence="1" id="KW-1133">Transmembrane helix</keyword>
<proteinExistence type="predicted"/>
<dbReference type="RefSeq" id="XP_014157067.1">
    <property type="nucleotide sequence ID" value="XM_014301592.1"/>
</dbReference>
<organism evidence="2 3">
    <name type="scientific">Sphaeroforma arctica JP610</name>
    <dbReference type="NCBI Taxonomy" id="667725"/>
    <lineage>
        <taxon>Eukaryota</taxon>
        <taxon>Ichthyosporea</taxon>
        <taxon>Ichthyophonida</taxon>
        <taxon>Sphaeroforma</taxon>
    </lineage>
</organism>
<evidence type="ECO:0000313" key="2">
    <source>
        <dbReference type="EMBL" id="KNC83165.1"/>
    </source>
</evidence>
<evidence type="ECO:0000256" key="1">
    <source>
        <dbReference type="SAM" id="Phobius"/>
    </source>
</evidence>
<protein>
    <submittedName>
        <fullName evidence="2">Uncharacterized protein</fullName>
    </submittedName>
</protein>
<keyword evidence="1" id="KW-0812">Transmembrane</keyword>
<accession>A0A0L0G269</accession>
<keyword evidence="3" id="KW-1185">Reference proteome</keyword>
<dbReference type="AlphaFoldDB" id="A0A0L0G269"/>
<reference evidence="2 3" key="1">
    <citation type="submission" date="2011-02" db="EMBL/GenBank/DDBJ databases">
        <title>The Genome Sequence of Sphaeroforma arctica JP610.</title>
        <authorList>
            <consortium name="The Broad Institute Genome Sequencing Platform"/>
            <person name="Russ C."/>
            <person name="Cuomo C."/>
            <person name="Young S.K."/>
            <person name="Zeng Q."/>
            <person name="Gargeya S."/>
            <person name="Alvarado L."/>
            <person name="Berlin A."/>
            <person name="Chapman S.B."/>
            <person name="Chen Z."/>
            <person name="Freedman E."/>
            <person name="Gellesch M."/>
            <person name="Goldberg J."/>
            <person name="Griggs A."/>
            <person name="Gujja S."/>
            <person name="Heilman E."/>
            <person name="Heiman D."/>
            <person name="Howarth C."/>
            <person name="Mehta T."/>
            <person name="Neiman D."/>
            <person name="Pearson M."/>
            <person name="Roberts A."/>
            <person name="Saif S."/>
            <person name="Shea T."/>
            <person name="Shenoy N."/>
            <person name="Sisk P."/>
            <person name="Stolte C."/>
            <person name="Sykes S."/>
            <person name="White J."/>
            <person name="Yandava C."/>
            <person name="Burger G."/>
            <person name="Gray M.W."/>
            <person name="Holland P.W.H."/>
            <person name="King N."/>
            <person name="Lang F.B.F."/>
            <person name="Roger A.J."/>
            <person name="Ruiz-Trillo I."/>
            <person name="Haas B."/>
            <person name="Nusbaum C."/>
            <person name="Birren B."/>
        </authorList>
    </citation>
    <scope>NUCLEOTIDE SEQUENCE [LARGE SCALE GENOMIC DNA]</scope>
    <source>
        <strain evidence="2 3">JP610</strain>
    </source>
</reference>
<dbReference type="GeneID" id="25905075"/>